<dbReference type="EMBL" id="FQYW01000023">
    <property type="protein sequence ID" value="SHJ00657.1"/>
    <property type="molecule type" value="Genomic_DNA"/>
</dbReference>
<name>A0A1M6FSK0_9FIRM</name>
<dbReference type="SUPFAM" id="SSF54427">
    <property type="entry name" value="NTF2-like"/>
    <property type="match status" value="1"/>
</dbReference>
<evidence type="ECO:0000313" key="2">
    <source>
        <dbReference type="EMBL" id="SHJ00657.1"/>
    </source>
</evidence>
<reference evidence="2 3" key="1">
    <citation type="submission" date="2016-11" db="EMBL/GenBank/DDBJ databases">
        <authorList>
            <person name="Jaros S."/>
            <person name="Januszkiewicz K."/>
            <person name="Wedrychowicz H."/>
        </authorList>
    </citation>
    <scope>NUCLEOTIDE SEQUENCE [LARGE SCALE GENOMIC DNA]</scope>
    <source>
        <strain evidence="2 3">DSM 3074</strain>
    </source>
</reference>
<sequence>MAIMKSTKVNADMMKGEYQMSLEILEAKEAIREVIDGFANMECNVPAQMVYFTEDVHVMVYMGDKLTMDIHGRETLEKQFSAFTGGIKASHHQNGQQVITVEGDTATDVHYCRAALVMEENGQEVVSDNYIRYTDKLVKQGGKWLIKEREQHFVITKKQTI</sequence>
<organism evidence="2 3">
    <name type="scientific">Anaerovibrio lipolyticus DSM 3074</name>
    <dbReference type="NCBI Taxonomy" id="1120997"/>
    <lineage>
        <taxon>Bacteria</taxon>
        <taxon>Bacillati</taxon>
        <taxon>Bacillota</taxon>
        <taxon>Negativicutes</taxon>
        <taxon>Selenomonadales</taxon>
        <taxon>Selenomonadaceae</taxon>
        <taxon>Anaerovibrio</taxon>
    </lineage>
</organism>
<dbReference type="Pfam" id="PF13577">
    <property type="entry name" value="SnoaL_4"/>
    <property type="match status" value="1"/>
</dbReference>
<gene>
    <name evidence="2" type="ORF">SAMN02745671_02381</name>
</gene>
<dbReference type="InterPro" id="IPR037401">
    <property type="entry name" value="SnoaL-like"/>
</dbReference>
<evidence type="ECO:0000259" key="1">
    <source>
        <dbReference type="Pfam" id="PF13577"/>
    </source>
</evidence>
<dbReference type="InterPro" id="IPR032710">
    <property type="entry name" value="NTF2-like_dom_sf"/>
</dbReference>
<accession>A0A1M6FSK0</accession>
<proteinExistence type="predicted"/>
<feature type="domain" description="SnoaL-like" evidence="1">
    <location>
        <begin position="25"/>
        <end position="149"/>
    </location>
</feature>
<dbReference type="Gene3D" id="3.10.450.50">
    <property type="match status" value="1"/>
</dbReference>
<dbReference type="CDD" id="cd00531">
    <property type="entry name" value="NTF2_like"/>
    <property type="match status" value="1"/>
</dbReference>
<evidence type="ECO:0000313" key="3">
    <source>
        <dbReference type="Proteomes" id="UP000191240"/>
    </source>
</evidence>
<protein>
    <submittedName>
        <fullName evidence="2">SnoaL-like domain-containing protein</fullName>
    </submittedName>
</protein>
<dbReference type="Proteomes" id="UP000191240">
    <property type="component" value="Unassembled WGS sequence"/>
</dbReference>
<dbReference type="AlphaFoldDB" id="A0A1M6FSK0"/>